<feature type="region of interest" description="Disordered" evidence="1">
    <location>
        <begin position="1"/>
        <end position="43"/>
    </location>
</feature>
<reference evidence="2 3" key="1">
    <citation type="submission" date="2018-02" db="EMBL/GenBank/DDBJ databases">
        <title>The genomes of Aspergillus section Nigri reveals drivers in fungal speciation.</title>
        <authorList>
            <consortium name="DOE Joint Genome Institute"/>
            <person name="Vesth T.C."/>
            <person name="Nybo J."/>
            <person name="Theobald S."/>
            <person name="Brandl J."/>
            <person name="Frisvad J.C."/>
            <person name="Nielsen K.F."/>
            <person name="Lyhne E.K."/>
            <person name="Kogle M.E."/>
            <person name="Kuo A."/>
            <person name="Riley R."/>
            <person name="Clum A."/>
            <person name="Nolan M."/>
            <person name="Lipzen A."/>
            <person name="Salamov A."/>
            <person name="Henrissat B."/>
            <person name="Wiebenga A."/>
            <person name="De vries R.P."/>
            <person name="Grigoriev I.V."/>
            <person name="Mortensen U.H."/>
            <person name="Andersen M.R."/>
            <person name="Baker S.E."/>
        </authorList>
    </citation>
    <scope>NUCLEOTIDE SEQUENCE [LARGE SCALE GENOMIC DNA]</scope>
    <source>
        <strain evidence="2 3">CBS 114.80</strain>
    </source>
</reference>
<organism evidence="2 3">
    <name type="scientific">Aspergillus indologenus CBS 114.80</name>
    <dbReference type="NCBI Taxonomy" id="1450541"/>
    <lineage>
        <taxon>Eukaryota</taxon>
        <taxon>Fungi</taxon>
        <taxon>Dikarya</taxon>
        <taxon>Ascomycota</taxon>
        <taxon>Pezizomycotina</taxon>
        <taxon>Eurotiomycetes</taxon>
        <taxon>Eurotiomycetidae</taxon>
        <taxon>Eurotiales</taxon>
        <taxon>Aspergillaceae</taxon>
        <taxon>Aspergillus</taxon>
        <taxon>Aspergillus subgen. Circumdati</taxon>
    </lineage>
</organism>
<proteinExistence type="predicted"/>
<sequence>MICAARKPARVGRPRPRRPRKLMAGDRKDRSPRDGLSQLPGPLALASKHKVRTAGCCRAYGAIRSLRKMTQPFQEVPEWPVKLVNATLTSIAPVTARPTGRIMEHRLPALEQGVFPRFRLSRPSPVMAQDSHGLSENARHAIPAVEGRPRCHWCEPAWLQAHTITGCGKQGFPSAQPYLSHTPGDDSEKLGGEQETLKRVTNGRNRVETMRRLE</sequence>
<protein>
    <submittedName>
        <fullName evidence="2">Uncharacterized protein</fullName>
    </submittedName>
</protein>
<evidence type="ECO:0000256" key="1">
    <source>
        <dbReference type="SAM" id="MobiDB-lite"/>
    </source>
</evidence>
<feature type="compositionally biased region" description="Basic and acidic residues" evidence="1">
    <location>
        <begin position="23"/>
        <end position="33"/>
    </location>
</feature>
<name>A0A2V5JGB9_9EURO</name>
<feature type="region of interest" description="Disordered" evidence="1">
    <location>
        <begin position="175"/>
        <end position="214"/>
    </location>
</feature>
<dbReference type="AlphaFoldDB" id="A0A2V5JGB9"/>
<feature type="compositionally biased region" description="Basic and acidic residues" evidence="1">
    <location>
        <begin position="205"/>
        <end position="214"/>
    </location>
</feature>
<accession>A0A2V5JGB9</accession>
<evidence type="ECO:0000313" key="3">
    <source>
        <dbReference type="Proteomes" id="UP000248817"/>
    </source>
</evidence>
<evidence type="ECO:0000313" key="2">
    <source>
        <dbReference type="EMBL" id="PYI35396.1"/>
    </source>
</evidence>
<gene>
    <name evidence="2" type="ORF">BP00DRAFT_412329</name>
</gene>
<feature type="compositionally biased region" description="Basic residues" evidence="1">
    <location>
        <begin position="7"/>
        <end position="21"/>
    </location>
</feature>
<dbReference type="EMBL" id="KZ825470">
    <property type="protein sequence ID" value="PYI35396.1"/>
    <property type="molecule type" value="Genomic_DNA"/>
</dbReference>
<dbReference type="Proteomes" id="UP000248817">
    <property type="component" value="Unassembled WGS sequence"/>
</dbReference>
<feature type="compositionally biased region" description="Basic and acidic residues" evidence="1">
    <location>
        <begin position="183"/>
        <end position="198"/>
    </location>
</feature>
<keyword evidence="3" id="KW-1185">Reference proteome</keyword>